<evidence type="ECO:0000256" key="3">
    <source>
        <dbReference type="ARBA" id="ARBA00022692"/>
    </source>
</evidence>
<keyword evidence="13" id="KW-0808">Transferase</keyword>
<evidence type="ECO:0000256" key="4">
    <source>
        <dbReference type="ARBA" id="ARBA00022737"/>
    </source>
</evidence>
<dbReference type="PANTHER" id="PTHR24161:SF85">
    <property type="entry name" value="PALMITOYLTRANSFERASE HIP14"/>
    <property type="match status" value="1"/>
</dbReference>
<evidence type="ECO:0000256" key="10">
    <source>
        <dbReference type="ARBA" id="ARBA00023315"/>
    </source>
</evidence>
<dbReference type="PROSITE" id="PS50297">
    <property type="entry name" value="ANK_REP_REGION"/>
    <property type="match status" value="2"/>
</dbReference>
<evidence type="ECO:0000256" key="5">
    <source>
        <dbReference type="ARBA" id="ARBA00022989"/>
    </source>
</evidence>
<dbReference type="InterPro" id="IPR001594">
    <property type="entry name" value="Palmitoyltrfase_DHHC"/>
</dbReference>
<feature type="transmembrane region" description="Helical" evidence="13">
    <location>
        <begin position="377"/>
        <end position="395"/>
    </location>
</feature>
<accession>A0A9P6WMK9</accession>
<evidence type="ECO:0000256" key="8">
    <source>
        <dbReference type="ARBA" id="ARBA00023139"/>
    </source>
</evidence>
<feature type="region of interest" description="Disordered" evidence="14">
    <location>
        <begin position="1"/>
        <end position="57"/>
    </location>
</feature>
<dbReference type="OrthoDB" id="6781668at2759"/>
<feature type="transmembrane region" description="Helical" evidence="13">
    <location>
        <begin position="596"/>
        <end position="616"/>
    </location>
</feature>
<organism evidence="16 17">
    <name type="scientific">Pichia californica</name>
    <dbReference type="NCBI Taxonomy" id="460514"/>
    <lineage>
        <taxon>Eukaryota</taxon>
        <taxon>Fungi</taxon>
        <taxon>Dikarya</taxon>
        <taxon>Ascomycota</taxon>
        <taxon>Saccharomycotina</taxon>
        <taxon>Pichiomycetes</taxon>
        <taxon>Pichiales</taxon>
        <taxon>Pichiaceae</taxon>
        <taxon>Pichia</taxon>
    </lineage>
</organism>
<keyword evidence="3 13" id="KW-0812">Transmembrane</keyword>
<dbReference type="Pfam" id="PF01529">
    <property type="entry name" value="DHHC"/>
    <property type="match status" value="1"/>
</dbReference>
<dbReference type="PANTHER" id="PTHR24161">
    <property type="entry name" value="ANK_REP_REGION DOMAIN-CONTAINING PROTEIN-RELATED"/>
    <property type="match status" value="1"/>
</dbReference>
<evidence type="ECO:0000256" key="11">
    <source>
        <dbReference type="ARBA" id="ARBA00048048"/>
    </source>
</evidence>
<evidence type="ECO:0000256" key="7">
    <source>
        <dbReference type="ARBA" id="ARBA00023136"/>
    </source>
</evidence>
<keyword evidence="6 12" id="KW-0040">ANK repeat</keyword>
<dbReference type="AlphaFoldDB" id="A0A9P6WMK9"/>
<keyword evidence="10 13" id="KW-0012">Acyltransferase</keyword>
<dbReference type="InterPro" id="IPR002110">
    <property type="entry name" value="Ankyrin_rpt"/>
</dbReference>
<keyword evidence="9" id="KW-0449">Lipoprotein</keyword>
<comment type="caution">
    <text evidence="16">The sequence shown here is derived from an EMBL/GenBank/DDBJ whole genome shotgun (WGS) entry which is preliminary data.</text>
</comment>
<keyword evidence="8" id="KW-0564">Palmitate</keyword>
<feature type="repeat" description="ANK" evidence="12">
    <location>
        <begin position="129"/>
        <end position="161"/>
    </location>
</feature>
<dbReference type="SUPFAM" id="SSF48403">
    <property type="entry name" value="Ankyrin repeat"/>
    <property type="match status" value="1"/>
</dbReference>
<protein>
    <recommendedName>
        <fullName evidence="13">Palmitoyltransferase</fullName>
        <ecNumber evidence="13">2.3.1.225</ecNumber>
    </recommendedName>
</protein>
<feature type="domain" description="Palmitoyltransferase DHHC" evidence="15">
    <location>
        <begin position="494"/>
        <end position="628"/>
    </location>
</feature>
<dbReference type="PROSITE" id="PS50088">
    <property type="entry name" value="ANK_REPEAT"/>
    <property type="match status" value="3"/>
</dbReference>
<evidence type="ECO:0000256" key="14">
    <source>
        <dbReference type="SAM" id="MobiDB-lite"/>
    </source>
</evidence>
<feature type="transmembrane region" description="Helical" evidence="13">
    <location>
        <begin position="198"/>
        <end position="219"/>
    </location>
</feature>
<feature type="compositionally biased region" description="Basic and acidic residues" evidence="14">
    <location>
        <begin position="1"/>
        <end position="22"/>
    </location>
</feature>
<evidence type="ECO:0000256" key="6">
    <source>
        <dbReference type="ARBA" id="ARBA00023043"/>
    </source>
</evidence>
<feature type="transmembrane region" description="Helical" evidence="13">
    <location>
        <begin position="542"/>
        <end position="560"/>
    </location>
</feature>
<proteinExistence type="inferred from homology"/>
<keyword evidence="17" id="KW-1185">Reference proteome</keyword>
<feature type="repeat" description="ANK" evidence="12">
    <location>
        <begin position="243"/>
        <end position="275"/>
    </location>
</feature>
<comment type="catalytic activity">
    <reaction evidence="11 13">
        <text>L-cysteinyl-[protein] + hexadecanoyl-CoA = S-hexadecanoyl-L-cysteinyl-[protein] + CoA</text>
        <dbReference type="Rhea" id="RHEA:36683"/>
        <dbReference type="Rhea" id="RHEA-COMP:10131"/>
        <dbReference type="Rhea" id="RHEA-COMP:11032"/>
        <dbReference type="ChEBI" id="CHEBI:29950"/>
        <dbReference type="ChEBI" id="CHEBI:57287"/>
        <dbReference type="ChEBI" id="CHEBI:57379"/>
        <dbReference type="ChEBI" id="CHEBI:74151"/>
        <dbReference type="EC" id="2.3.1.225"/>
    </reaction>
</comment>
<evidence type="ECO:0000256" key="12">
    <source>
        <dbReference type="PROSITE-ProRule" id="PRU00023"/>
    </source>
</evidence>
<evidence type="ECO:0000313" key="17">
    <source>
        <dbReference type="Proteomes" id="UP000697127"/>
    </source>
</evidence>
<dbReference type="InterPro" id="IPR036770">
    <property type="entry name" value="Ankyrin_rpt-contain_sf"/>
</dbReference>
<dbReference type="EMBL" id="PUHW01000066">
    <property type="protein sequence ID" value="KAG0689696.1"/>
    <property type="molecule type" value="Genomic_DNA"/>
</dbReference>
<gene>
    <name evidence="16" type="primary">AKR1</name>
    <name evidence="16" type="ORF">C6P40_004641</name>
</gene>
<dbReference type="PROSITE" id="PS50216">
    <property type="entry name" value="DHHC"/>
    <property type="match status" value="1"/>
</dbReference>
<dbReference type="Proteomes" id="UP000697127">
    <property type="component" value="Unassembled WGS sequence"/>
</dbReference>
<evidence type="ECO:0000256" key="9">
    <source>
        <dbReference type="ARBA" id="ARBA00023288"/>
    </source>
</evidence>
<dbReference type="SMART" id="SM00248">
    <property type="entry name" value="ANK"/>
    <property type="match status" value="4"/>
</dbReference>
<dbReference type="GO" id="GO:0016020">
    <property type="term" value="C:membrane"/>
    <property type="evidence" value="ECO:0007669"/>
    <property type="project" value="UniProtKB-SubCell"/>
</dbReference>
<evidence type="ECO:0000256" key="13">
    <source>
        <dbReference type="RuleBase" id="RU079119"/>
    </source>
</evidence>
<dbReference type="Pfam" id="PF12796">
    <property type="entry name" value="Ank_2"/>
    <property type="match status" value="2"/>
</dbReference>
<keyword evidence="5 13" id="KW-1133">Transmembrane helix</keyword>
<comment type="similarity">
    <text evidence="2">Belongs to the DHHC palmitoyltransferase family. AKR/ZDHHC17 subfamily.</text>
</comment>
<comment type="subcellular location">
    <subcellularLocation>
        <location evidence="1">Membrane</location>
        <topology evidence="1">Multi-pass membrane protein</topology>
    </subcellularLocation>
</comment>
<evidence type="ECO:0000256" key="1">
    <source>
        <dbReference type="ARBA" id="ARBA00004141"/>
    </source>
</evidence>
<name>A0A9P6WMK9_9ASCO</name>
<keyword evidence="7 13" id="KW-0472">Membrane</keyword>
<dbReference type="GO" id="GO:0019706">
    <property type="term" value="F:protein-cysteine S-palmitoyltransferase activity"/>
    <property type="evidence" value="ECO:0007669"/>
    <property type="project" value="UniProtKB-EC"/>
</dbReference>
<sequence length="790" mass="89284">MNEISPLDRVDPTLDSTDKSRDNEEEEQQQQKQLSSNSDKVSISELDKQNESSSQISLSSMKVLNENMGNQEQSAPNTEEEVVLDHPEQTIKHQIISAAQHGDINILKFYLIKSTENPNPHSPNLTDSDGITLVHWAALNNKLSTIKFLVSIGANPDIAAGDMHATPLLWAVRYGLVYVADYLIRDAKVRVNVIDNNGIGILLASVFSSNIMMVIYVIWTLNNIDDSEITNVGRNGIDTVDEKKRTSLHWAAYQGDFLTVDILLAAGAKIDLVDAEGFTPLHWGLVGNSKSVVSSLLAAKCNIDAKTGDGKTAWNVASDMKCSTMWASVLTENNRDPVTGNKIQNFVSEDLAKTLIFLLPFASLPLTFLVFSSSIGILVKIIMMIILLLLQQLLLKKVLFTSYNCGKININRSPLLSGVFASTVCICLIIWLLKIVPYTIMDENIANLIFTIGASGVIFFFIKSMTLDPGYIPRETDDKAISDTIYELIKLRKFDSHHYCIYTNIRKPLRSKYSKDKKANIARFDHYCPWVNNNIGVRNHKVFIAFTLSLEISILCWVNLTLEYFDNLPEISEKKCGFLSEDLCSGYYGSKFTFFFFWWVVLQLFWLSVLLIVQFIQISKGSTTYEFSHIQNIQSNENTFSSVPTDDSFVLNDTVVDEDEGDSDENLETNLSQSLFSNGLNTETYSQARRFFTFPLFFISKIASSKLCRMVGLDQMVILTNDLIQKNSSKRKQLQFNYGFSRNWLDFLFLRRIGDNYSFRTLIALPIKGENNLNDVLVDYYNFYVTPETV</sequence>
<feature type="repeat" description="ANK" evidence="12">
    <location>
        <begin position="276"/>
        <end position="308"/>
    </location>
</feature>
<feature type="compositionally biased region" description="Polar residues" evidence="14">
    <location>
        <begin position="32"/>
        <end position="41"/>
    </location>
</feature>
<keyword evidence="4" id="KW-0677">Repeat</keyword>
<feature type="transmembrane region" description="Helical" evidence="13">
    <location>
        <begin position="415"/>
        <end position="433"/>
    </location>
</feature>
<dbReference type="EC" id="2.3.1.225" evidence="13"/>
<evidence type="ECO:0000259" key="15">
    <source>
        <dbReference type="Pfam" id="PF01529"/>
    </source>
</evidence>
<evidence type="ECO:0000313" key="16">
    <source>
        <dbReference type="EMBL" id="KAG0689696.1"/>
    </source>
</evidence>
<comment type="domain">
    <text evidence="13">The DHHC domain is required for palmitoyltransferase activity.</text>
</comment>
<dbReference type="Gene3D" id="1.25.40.20">
    <property type="entry name" value="Ankyrin repeat-containing domain"/>
    <property type="match status" value="2"/>
</dbReference>
<evidence type="ECO:0000256" key="2">
    <source>
        <dbReference type="ARBA" id="ARBA00010104"/>
    </source>
</evidence>
<feature type="transmembrane region" description="Helical" evidence="13">
    <location>
        <begin position="445"/>
        <end position="462"/>
    </location>
</feature>
<reference evidence="16" key="1">
    <citation type="submission" date="2020-11" db="EMBL/GenBank/DDBJ databases">
        <title>Kefir isolates.</title>
        <authorList>
            <person name="Marcisauskas S."/>
            <person name="Kim Y."/>
            <person name="Blasche S."/>
        </authorList>
    </citation>
    <scope>NUCLEOTIDE SEQUENCE</scope>
    <source>
        <strain evidence="16">Olga-1</strain>
    </source>
</reference>